<dbReference type="EMBL" id="KZ820655">
    <property type="protein sequence ID" value="PWN46878.1"/>
    <property type="molecule type" value="Genomic_DNA"/>
</dbReference>
<protein>
    <submittedName>
        <fullName evidence="1">Uncharacterized protein</fullName>
    </submittedName>
</protein>
<keyword evidence="2" id="KW-1185">Reference proteome</keyword>
<gene>
    <name evidence="1" type="ORF">IE53DRAFT_413423</name>
</gene>
<reference evidence="1 2" key="1">
    <citation type="journal article" date="2018" name="Mol. Biol. Evol.">
        <title>Broad Genomic Sampling Reveals a Smut Pathogenic Ancestry of the Fungal Clade Ustilaginomycotina.</title>
        <authorList>
            <person name="Kijpornyongpan T."/>
            <person name="Mondo S.J."/>
            <person name="Barry K."/>
            <person name="Sandor L."/>
            <person name="Lee J."/>
            <person name="Lipzen A."/>
            <person name="Pangilinan J."/>
            <person name="LaButti K."/>
            <person name="Hainaut M."/>
            <person name="Henrissat B."/>
            <person name="Grigoriev I.V."/>
            <person name="Spatafora J.W."/>
            <person name="Aime M.C."/>
        </authorList>
    </citation>
    <scope>NUCLEOTIDE SEQUENCE [LARGE SCALE GENOMIC DNA]</scope>
    <source>
        <strain evidence="1 2">SA 807</strain>
    </source>
</reference>
<evidence type="ECO:0000313" key="1">
    <source>
        <dbReference type="EMBL" id="PWN46878.1"/>
    </source>
</evidence>
<organism evidence="1 2">
    <name type="scientific">Violaceomyces palustris</name>
    <dbReference type="NCBI Taxonomy" id="1673888"/>
    <lineage>
        <taxon>Eukaryota</taxon>
        <taxon>Fungi</taxon>
        <taxon>Dikarya</taxon>
        <taxon>Basidiomycota</taxon>
        <taxon>Ustilaginomycotina</taxon>
        <taxon>Ustilaginomycetes</taxon>
        <taxon>Violaceomycetales</taxon>
        <taxon>Violaceomycetaceae</taxon>
        <taxon>Violaceomyces</taxon>
    </lineage>
</organism>
<proteinExistence type="predicted"/>
<dbReference type="Proteomes" id="UP000245626">
    <property type="component" value="Unassembled WGS sequence"/>
</dbReference>
<accession>A0ACD0NM13</accession>
<sequence length="122" mass="13130">MALPLGAAYAGATAIDLEEAKRIAGDDYYPSVYNPNTLSQKGGVTVAKRRVPPGPDGSQGFQLFYELHGKGPVKAVFVMGLNNSYAGWLPQVDHLSQDPNYSCLVFDNRGYGNSETPKGLYS</sequence>
<evidence type="ECO:0000313" key="2">
    <source>
        <dbReference type="Proteomes" id="UP000245626"/>
    </source>
</evidence>
<name>A0ACD0NM13_9BASI</name>